<evidence type="ECO:0000259" key="1">
    <source>
        <dbReference type="PROSITE" id="PS50089"/>
    </source>
</evidence>
<dbReference type="InterPro" id="IPR001841">
    <property type="entry name" value="Znf_RING"/>
</dbReference>
<proteinExistence type="predicted"/>
<sequence>MGNIISNQNIIKPECLICWETIENQNLCMCIRCNITLHDYCEKKDRGKKEYCKCPHCRRPGTMGVFIK</sequence>
<accession>A0A6C0H1Y5</accession>
<reference evidence="2" key="1">
    <citation type="journal article" date="2020" name="Nature">
        <title>Giant virus diversity and host interactions through global metagenomics.</title>
        <authorList>
            <person name="Schulz F."/>
            <person name="Roux S."/>
            <person name="Paez-Espino D."/>
            <person name="Jungbluth S."/>
            <person name="Walsh D.A."/>
            <person name="Denef V.J."/>
            <person name="McMahon K.D."/>
            <person name="Konstantinidis K.T."/>
            <person name="Eloe-Fadrosh E.A."/>
            <person name="Kyrpides N.C."/>
            <person name="Woyke T."/>
        </authorList>
    </citation>
    <scope>NUCLEOTIDE SEQUENCE</scope>
    <source>
        <strain evidence="2">GVMAG-M-3300023179-4</strain>
    </source>
</reference>
<dbReference type="AlphaFoldDB" id="A0A6C0H1Y5"/>
<name>A0A6C0H1Y5_9ZZZZ</name>
<organism evidence="2">
    <name type="scientific">viral metagenome</name>
    <dbReference type="NCBI Taxonomy" id="1070528"/>
    <lineage>
        <taxon>unclassified sequences</taxon>
        <taxon>metagenomes</taxon>
        <taxon>organismal metagenomes</taxon>
    </lineage>
</organism>
<dbReference type="PROSITE" id="PS50089">
    <property type="entry name" value="ZF_RING_2"/>
    <property type="match status" value="1"/>
</dbReference>
<evidence type="ECO:0000313" key="2">
    <source>
        <dbReference type="EMBL" id="QHT74155.1"/>
    </source>
</evidence>
<dbReference type="EMBL" id="MN739839">
    <property type="protein sequence ID" value="QHT74155.1"/>
    <property type="molecule type" value="Genomic_DNA"/>
</dbReference>
<protein>
    <recommendedName>
        <fullName evidence="1">RING-type domain-containing protein</fullName>
    </recommendedName>
</protein>
<feature type="domain" description="RING-type" evidence="1">
    <location>
        <begin position="15"/>
        <end position="58"/>
    </location>
</feature>